<gene>
    <name evidence="3" type="ORF">BGI27_16680</name>
    <name evidence="4" type="ORF">CGU29_16585</name>
</gene>
<comment type="caution">
    <text evidence="4">The sequence shown here is derived from an EMBL/GenBank/DDBJ whole genome shotgun (WGS) entry which is preliminary data.</text>
</comment>
<dbReference type="InterPro" id="IPR021104">
    <property type="entry name" value="KfrA_DNA-bd_N"/>
</dbReference>
<sequence length="228" mass="24359">MSAQEVTYEEVAAAAVRMVEGGQPVTVGALHDALGVASLQALHRHLAAWRASQTPAAEASMAIPEAVTTALMSWAQQLAESARSGLRSGLEQADGDLASLLALNEQLEGGQSELRAQLEQLTQVRDQALAKLAERDEQINRLTVELRHARDVATEALVGKAKDQLAIDGKDAQITELRRQLEQNLAASAAQSDARLAIEMELVGATTARDNLASEVKALRAELDAQRI</sequence>
<dbReference type="Proteomes" id="UP000216107">
    <property type="component" value="Unassembled WGS sequence"/>
</dbReference>
<evidence type="ECO:0000259" key="2">
    <source>
        <dbReference type="Pfam" id="PF11740"/>
    </source>
</evidence>
<proteinExistence type="predicted"/>
<evidence type="ECO:0000313" key="6">
    <source>
        <dbReference type="Proteomes" id="UP000623509"/>
    </source>
</evidence>
<evidence type="ECO:0000313" key="3">
    <source>
        <dbReference type="EMBL" id="KAF7597814.1"/>
    </source>
</evidence>
<evidence type="ECO:0000313" key="5">
    <source>
        <dbReference type="Proteomes" id="UP000216107"/>
    </source>
</evidence>
<protein>
    <recommendedName>
        <fullName evidence="2">KfrA N-terminal DNA-binding domain-containing protein</fullName>
    </recommendedName>
</protein>
<dbReference type="EMBL" id="NMRN01000088">
    <property type="protein sequence ID" value="PAS91420.1"/>
    <property type="molecule type" value="Genomic_DNA"/>
</dbReference>
<dbReference type="EMBL" id="MDUX01000087">
    <property type="protein sequence ID" value="KAF7597814.1"/>
    <property type="molecule type" value="Genomic_DNA"/>
</dbReference>
<reference evidence="4 5" key="2">
    <citation type="submission" date="2017-07" db="EMBL/GenBank/DDBJ databases">
        <title>Candidatus Dactylopiibacterium carminicum, a nitrogen-fixing symbiont of the cochineal insect Dactylopius coccus and Dactylopius opuntiae (Hemiptera: Coccoidea: Dactylopiidae).</title>
        <authorList>
            <person name="Vera A."/>
        </authorList>
    </citation>
    <scope>NUCLEOTIDE SEQUENCE [LARGE SCALE GENOMIC DNA]</scope>
    <source>
        <strain evidence="4 5">NFDCM</strain>
    </source>
</reference>
<reference evidence="3 6" key="1">
    <citation type="submission" date="2016-08" db="EMBL/GenBank/DDBJ databases">
        <title>Candidatus Dactylopiibacterium carminicum genome sequence.</title>
        <authorList>
            <person name="Ramirez-Puebla S.T."/>
            <person name="Ormeno-Orrillo E."/>
            <person name="Vera-Ponce De Leon A."/>
            <person name="Luis L."/>
            <person name="Sanchez-Flores A."/>
            <person name="Monica R."/>
            <person name="Martinez-Romero E."/>
        </authorList>
    </citation>
    <scope>NUCLEOTIDE SEQUENCE [LARGE SCALE GENOMIC DNA]</scope>
    <source>
        <strain evidence="3">END1</strain>
    </source>
</reference>
<dbReference type="Pfam" id="PF11740">
    <property type="entry name" value="KfrA_N"/>
    <property type="match status" value="1"/>
</dbReference>
<accession>A0A272EP27</accession>
<keyword evidence="6" id="KW-1185">Reference proteome</keyword>
<feature type="coiled-coil region" evidence="1">
    <location>
        <begin position="104"/>
        <end position="145"/>
    </location>
</feature>
<name>A0A272EP27_9RHOO</name>
<dbReference type="RefSeq" id="WP_095525941.1">
    <property type="nucleotide sequence ID" value="NZ_MDUX01000087.1"/>
</dbReference>
<feature type="domain" description="KfrA N-terminal DNA-binding" evidence="2">
    <location>
        <begin position="7"/>
        <end position="130"/>
    </location>
</feature>
<organism evidence="4 5">
    <name type="scientific">Candidatus Dactylopiibacterium carminicum</name>
    <dbReference type="NCBI Taxonomy" id="857335"/>
    <lineage>
        <taxon>Bacteria</taxon>
        <taxon>Pseudomonadati</taxon>
        <taxon>Pseudomonadota</taxon>
        <taxon>Betaproteobacteria</taxon>
        <taxon>Rhodocyclales</taxon>
        <taxon>Rhodocyclaceae</taxon>
        <taxon>Candidatus Dactylopiibacterium</taxon>
    </lineage>
</organism>
<evidence type="ECO:0000256" key="1">
    <source>
        <dbReference type="SAM" id="Coils"/>
    </source>
</evidence>
<dbReference type="OrthoDB" id="583532at2"/>
<keyword evidence="1" id="KW-0175">Coiled coil</keyword>
<evidence type="ECO:0000313" key="4">
    <source>
        <dbReference type="EMBL" id="PAS91420.1"/>
    </source>
</evidence>
<dbReference type="AlphaFoldDB" id="A0A272EP27"/>
<dbReference type="Proteomes" id="UP000623509">
    <property type="component" value="Unassembled WGS sequence"/>
</dbReference>